<feature type="compositionally biased region" description="Polar residues" evidence="1">
    <location>
        <begin position="897"/>
        <end position="915"/>
    </location>
</feature>
<name>A0A0N1I9G8_LEPSE</name>
<evidence type="ECO:0000313" key="3">
    <source>
        <dbReference type="Proteomes" id="UP000038009"/>
    </source>
</evidence>
<feature type="compositionally biased region" description="Polar residues" evidence="1">
    <location>
        <begin position="206"/>
        <end position="222"/>
    </location>
</feature>
<feature type="region of interest" description="Disordered" evidence="1">
    <location>
        <begin position="809"/>
        <end position="830"/>
    </location>
</feature>
<protein>
    <submittedName>
        <fullName evidence="2">Uncharacterized protein</fullName>
    </submittedName>
</protein>
<feature type="compositionally biased region" description="Polar residues" evidence="1">
    <location>
        <begin position="1023"/>
        <end position="1034"/>
    </location>
</feature>
<dbReference type="AlphaFoldDB" id="A0A0N1I9G8"/>
<feature type="region of interest" description="Disordered" evidence="1">
    <location>
        <begin position="347"/>
        <end position="413"/>
    </location>
</feature>
<feature type="compositionally biased region" description="Low complexity" evidence="1">
    <location>
        <begin position="954"/>
        <end position="965"/>
    </location>
</feature>
<keyword evidence="3" id="KW-1185">Reference proteome</keyword>
<dbReference type="Proteomes" id="UP000038009">
    <property type="component" value="Unassembled WGS sequence"/>
</dbReference>
<dbReference type="VEuPathDB" id="TriTrypDB:Lsey_0015_0350"/>
<comment type="caution">
    <text evidence="2">The sequence shown here is derived from an EMBL/GenBank/DDBJ whole genome shotgun (WGS) entry which is preliminary data.</text>
</comment>
<dbReference type="OrthoDB" id="10654009at2759"/>
<feature type="region of interest" description="Disordered" evidence="1">
    <location>
        <begin position="897"/>
        <end position="1109"/>
    </location>
</feature>
<proteinExistence type="predicted"/>
<feature type="compositionally biased region" description="Low complexity" evidence="1">
    <location>
        <begin position="1047"/>
        <end position="1062"/>
    </location>
</feature>
<dbReference type="EMBL" id="LJSK01000015">
    <property type="protein sequence ID" value="KPI89873.1"/>
    <property type="molecule type" value="Genomic_DNA"/>
</dbReference>
<reference evidence="2 3" key="1">
    <citation type="journal article" date="2015" name="PLoS Pathog.">
        <title>Leptomonas seymouri: Adaptations to the Dixenous Life Cycle Analyzed by Genome Sequencing, Transcriptome Profiling and Co-infection with Leishmania donovani.</title>
        <authorList>
            <person name="Kraeva N."/>
            <person name="Butenko A."/>
            <person name="Hlavacova J."/>
            <person name="Kostygov A."/>
            <person name="Myskova J."/>
            <person name="Grybchuk D."/>
            <person name="Lestinova T."/>
            <person name="Votypka J."/>
            <person name="Volf P."/>
            <person name="Opperdoes F."/>
            <person name="Flegontov P."/>
            <person name="Lukes J."/>
            <person name="Yurchenko V."/>
        </authorList>
    </citation>
    <scope>NUCLEOTIDE SEQUENCE [LARGE SCALE GENOMIC DNA]</scope>
    <source>
        <strain evidence="2 3">ATCC 30220</strain>
    </source>
</reference>
<feature type="region of interest" description="Disordered" evidence="1">
    <location>
        <begin position="581"/>
        <end position="628"/>
    </location>
</feature>
<dbReference type="OMA" id="AHGPFAQ"/>
<feature type="region of interest" description="Disordered" evidence="1">
    <location>
        <begin position="767"/>
        <end position="792"/>
    </location>
</feature>
<feature type="compositionally biased region" description="Polar residues" evidence="1">
    <location>
        <begin position="404"/>
        <end position="413"/>
    </location>
</feature>
<evidence type="ECO:0000313" key="2">
    <source>
        <dbReference type="EMBL" id="KPI89873.1"/>
    </source>
</evidence>
<feature type="compositionally biased region" description="Polar residues" evidence="1">
    <location>
        <begin position="819"/>
        <end position="830"/>
    </location>
</feature>
<sequence length="1132" mass="118244">MLPSHVVPFSSPSCDSFYDTPAVPTLQPVAAAALVLRCCVQFLYTAAAVDDSAPFATATAATVEVVDAAVSPSSLIATSELESGLHIRPLGSFSRNTSESRAALHSPKDDGGLSSLWDLTRLDSKRSSQDKLRKSVVKAVRRVPRDDDDKRETGTFQTVPPSFLRGKQRLNVETLPPYRLPFSSLCSLDWSFKEASPKPEASASAMGSTAPPTHSSTFSGASGSRIKVVGRLRCRSGTAVGHPPREVGEVLLSGLPCTDALALADAFDAAKQRVSASSNGGVQSAPQPLCHAEARAFVDPFAGLHARADEAQHQSSTDAPSPLAASDTHMKLRDKCISLTAAASAPSAAPGTLVRVPTSASSRGRSGAPPRHTRSISFTYLAGRERPPLGCGMQPPQRTKPHSAASSPSSRQTTAYNKYARMLGIDQSYQQPSQRSPSTLHSIAMGLVSLPSIDLGVDSVTETPLDCPLQFPRHNSACERPTPSEEKEWVSPDDPLSESVGVCSVPRQERRNGKADELESRCTQRGRGELHFLLPDTVDVPNGAPRWFPAAPELLGASEAMVPPTDDSVLHDGTAKALPVAPTAATAGTPSLPKPARHELPDDVPATADGGPFPLYEPSPTDARTHTVESTNTVAPYGGLHGSVLPPLPPSLSSLPTQSVSPPLAAIPVTVASAKDDGNAAPAFHYLTPAQRQLLNFDAFLRPIILPPDTAAAGPLTLPSSAPSAVAATPRATALDFDINALHPPAAFDQVLLKLRMSSLPTAASTTAKAVSEKVPSQAQFDSETPASASSLRAPLDAVPVLPSRQVESAVTEGAATPPSASQVPLTTLAKSPPSASITWEFKQPSAVSATDSNQLLSSYHEVLRKMLDRQVHVTPSTTASHAAIPAGEAASITVPSQTNTGAGVQSPTDPSTQEGLKGQCASDESQVPVAATLRTLGEGAPPKDAPQKGPGQGRSAAAAPRRGSTLPLHAHGPFAQPSRHPPCTFLPHSSRLSHAPSTSTPPRFRPLAALSELSVGGKHPQDSATASNAQTPSRGARVAMNRGESEVSSSLGSSSSPRSSLWRNARTSLGKDVRSPQSPPQMLPRRPEPLTKTSKHALDPTAGTELTSLSTVLANELTEEDGRPSSTSMAT</sequence>
<feature type="compositionally biased region" description="Polar residues" evidence="1">
    <location>
        <begin position="767"/>
        <end position="791"/>
    </location>
</feature>
<evidence type="ECO:0000256" key="1">
    <source>
        <dbReference type="SAM" id="MobiDB-lite"/>
    </source>
</evidence>
<gene>
    <name evidence="2" type="ORF">ABL78_1042</name>
</gene>
<feature type="compositionally biased region" description="Polar residues" evidence="1">
    <location>
        <begin position="991"/>
        <end position="1002"/>
    </location>
</feature>
<feature type="compositionally biased region" description="Low complexity" evidence="1">
    <location>
        <begin position="581"/>
        <end position="591"/>
    </location>
</feature>
<feature type="region of interest" description="Disordered" evidence="1">
    <location>
        <begin position="198"/>
        <end position="222"/>
    </location>
</feature>
<accession>A0A0N1I9G8</accession>
<feature type="region of interest" description="Disordered" evidence="1">
    <location>
        <begin position="476"/>
        <end position="500"/>
    </location>
</feature>
<organism evidence="2 3">
    <name type="scientific">Leptomonas seymouri</name>
    <dbReference type="NCBI Taxonomy" id="5684"/>
    <lineage>
        <taxon>Eukaryota</taxon>
        <taxon>Discoba</taxon>
        <taxon>Euglenozoa</taxon>
        <taxon>Kinetoplastea</taxon>
        <taxon>Metakinetoplastina</taxon>
        <taxon>Trypanosomatida</taxon>
        <taxon>Trypanosomatidae</taxon>
        <taxon>Leishmaniinae</taxon>
        <taxon>Leptomonas</taxon>
    </lineage>
</organism>